<accession>A0A5Y3IAG3</accession>
<dbReference type="EMBL" id="AAITFY010000020">
    <property type="protein sequence ID" value="ECH8333432.1"/>
    <property type="molecule type" value="Genomic_DNA"/>
</dbReference>
<evidence type="ECO:0000313" key="1">
    <source>
        <dbReference type="EMBL" id="ECH8333432.1"/>
    </source>
</evidence>
<protein>
    <submittedName>
        <fullName evidence="1">Uncharacterized protein</fullName>
    </submittedName>
</protein>
<name>A0A5Y3IAG3_SALET</name>
<comment type="caution">
    <text evidence="1">The sequence shown here is derived from an EMBL/GenBank/DDBJ whole genome shotgun (WGS) entry which is preliminary data.</text>
</comment>
<gene>
    <name evidence="1" type="ORF">RU16_20865</name>
</gene>
<dbReference type="AlphaFoldDB" id="A0A5Y3IAG3"/>
<organism evidence="1">
    <name type="scientific">Salmonella enterica I</name>
    <dbReference type="NCBI Taxonomy" id="59201"/>
    <lineage>
        <taxon>Bacteria</taxon>
        <taxon>Pseudomonadati</taxon>
        <taxon>Pseudomonadota</taxon>
        <taxon>Gammaproteobacteria</taxon>
        <taxon>Enterobacterales</taxon>
        <taxon>Enterobacteriaceae</taxon>
        <taxon>Salmonella</taxon>
    </lineage>
</organism>
<sequence>MIFSTIHVPGVLFYGRHFTFTFFGNNMKNNEFNFLVEELDRAFEERVKDVATSGYISTSTLEKYREDAEELIRYFINGVYVSNNGRLTNSEGEYINENNENVNYEGMRINSNGELIDDNGNVIEYKGSQQYKRRSLKKMVANYSQFTMQDYIHYWIEKFNFVDLLKRKYDINKIDIDVYLRLSLICHRWGMYKSNLDQNDEQYEGRKYLFDALNYISLWIGGCKVLNINRMFEDNKRSLIEAAQLGGKGRAENYIPLKLKIVELLKEKVPKGGWKSKASAINALENDINKFMENEQQELESYRLGKNSNIMLPGIKCREGFLTGQEMMK</sequence>
<reference evidence="1" key="1">
    <citation type="submission" date="2018-08" db="EMBL/GenBank/DDBJ databases">
        <authorList>
            <consortium name="GenomeTrakr network: Whole genome sequencing for foodborne pathogen traceback"/>
        </authorList>
    </citation>
    <scope>NUCLEOTIDE SEQUENCE</scope>
    <source>
        <strain evidence="1">FDA00003824</strain>
    </source>
</reference>
<proteinExistence type="predicted"/>